<proteinExistence type="predicted"/>
<evidence type="ECO:0000313" key="1">
    <source>
        <dbReference type="EMBL" id="SFM13701.1"/>
    </source>
</evidence>
<name>A0A1I4NDW4_9FIRM</name>
<dbReference type="OrthoDB" id="1683653at2"/>
<accession>A0A1I4NDW4</accession>
<dbReference type="RefSeq" id="WP_090941480.1">
    <property type="nucleotide sequence ID" value="NZ_FOTS01000045.1"/>
</dbReference>
<organism evidence="1 2">
    <name type="scientific">Pelosinus propionicus DSM 13327</name>
    <dbReference type="NCBI Taxonomy" id="1123291"/>
    <lineage>
        <taxon>Bacteria</taxon>
        <taxon>Bacillati</taxon>
        <taxon>Bacillota</taxon>
        <taxon>Negativicutes</taxon>
        <taxon>Selenomonadales</taxon>
        <taxon>Sporomusaceae</taxon>
        <taxon>Pelosinus</taxon>
    </lineage>
</organism>
<evidence type="ECO:0000313" key="2">
    <source>
        <dbReference type="Proteomes" id="UP000199520"/>
    </source>
</evidence>
<keyword evidence="2" id="KW-1185">Reference proteome</keyword>
<gene>
    <name evidence="1" type="ORF">SAMN04490355_104510</name>
</gene>
<dbReference type="AlphaFoldDB" id="A0A1I4NDW4"/>
<protein>
    <submittedName>
        <fullName evidence="1">Uncharacterized protein</fullName>
    </submittedName>
</protein>
<reference evidence="2" key="1">
    <citation type="submission" date="2016-10" db="EMBL/GenBank/DDBJ databases">
        <authorList>
            <person name="Varghese N."/>
            <person name="Submissions S."/>
        </authorList>
    </citation>
    <scope>NUCLEOTIDE SEQUENCE [LARGE SCALE GENOMIC DNA]</scope>
    <source>
        <strain evidence="2">DSM 13327</strain>
    </source>
</reference>
<dbReference type="EMBL" id="FOTS01000045">
    <property type="protein sequence ID" value="SFM13701.1"/>
    <property type="molecule type" value="Genomic_DNA"/>
</dbReference>
<sequence>MRIVEQSFRVAARTSIMKTEHPADCIFQVFVKGRLQDKQSYKIDGQNINFGFDCLVPGDLVQVFYFIP</sequence>
<dbReference type="Proteomes" id="UP000199520">
    <property type="component" value="Unassembled WGS sequence"/>
</dbReference>